<dbReference type="InterPro" id="IPR044074">
    <property type="entry name" value="PurU_ACT"/>
</dbReference>
<dbReference type="PROSITE" id="PS51671">
    <property type="entry name" value="ACT"/>
    <property type="match status" value="1"/>
</dbReference>
<dbReference type="InterPro" id="IPR045865">
    <property type="entry name" value="ACT-like_dom_sf"/>
</dbReference>
<dbReference type="NCBIfam" id="NF004684">
    <property type="entry name" value="PRK06027.1"/>
    <property type="match status" value="1"/>
</dbReference>
<keyword evidence="2 3" id="KW-0378">Hydrolase</keyword>
<comment type="similarity">
    <text evidence="3">Belongs to the PurU family.</text>
</comment>
<dbReference type="RefSeq" id="WP_153651721.1">
    <property type="nucleotide sequence ID" value="NZ_CP045737.1"/>
</dbReference>
<dbReference type="SUPFAM" id="SSF55021">
    <property type="entry name" value="ACT-like"/>
    <property type="match status" value="1"/>
</dbReference>
<comment type="catalytic activity">
    <reaction evidence="3">
        <text>(6R)-10-formyltetrahydrofolate + H2O = (6S)-5,6,7,8-tetrahydrofolate + formate + H(+)</text>
        <dbReference type="Rhea" id="RHEA:19833"/>
        <dbReference type="ChEBI" id="CHEBI:15377"/>
        <dbReference type="ChEBI" id="CHEBI:15378"/>
        <dbReference type="ChEBI" id="CHEBI:15740"/>
        <dbReference type="ChEBI" id="CHEBI:57453"/>
        <dbReference type="ChEBI" id="CHEBI:195366"/>
        <dbReference type="EC" id="3.5.1.10"/>
    </reaction>
</comment>
<evidence type="ECO:0000256" key="3">
    <source>
        <dbReference type="HAMAP-Rule" id="MF_01927"/>
    </source>
</evidence>
<keyword evidence="5" id="KW-1185">Reference proteome</keyword>
<comment type="pathway">
    <text evidence="3">Purine metabolism; IMP biosynthesis via de novo pathway; formate from 10-formyl-5,6,7,8-tetrahydrofolate: step 1/1.</text>
</comment>
<dbReference type="GO" id="GO:0008864">
    <property type="term" value="F:formyltetrahydrofolate deformylase activity"/>
    <property type="evidence" value="ECO:0007669"/>
    <property type="project" value="UniProtKB-UniRule"/>
</dbReference>
<accession>A0A5Q2MKJ0</accession>
<evidence type="ECO:0000256" key="2">
    <source>
        <dbReference type="ARBA" id="ARBA00022801"/>
    </source>
</evidence>
<dbReference type="HAMAP" id="MF_01927">
    <property type="entry name" value="PurU"/>
    <property type="match status" value="1"/>
</dbReference>
<comment type="function">
    <text evidence="3">Catalyzes the hydrolysis of 10-formyltetrahydrofolate (formyl-FH4) to formate and tetrahydrofolate (FH4).</text>
</comment>
<name>A0A5Q2MKJ0_9ACTN</name>
<dbReference type="EMBL" id="CP045737">
    <property type="protein sequence ID" value="QGG40450.1"/>
    <property type="molecule type" value="Genomic_DNA"/>
</dbReference>
<dbReference type="GO" id="GO:0006730">
    <property type="term" value="P:one-carbon metabolic process"/>
    <property type="evidence" value="ECO:0007669"/>
    <property type="project" value="UniProtKB-KW"/>
</dbReference>
<feature type="active site" evidence="3">
    <location>
        <position position="232"/>
    </location>
</feature>
<gene>
    <name evidence="3 4" type="primary">purU</name>
    <name evidence="4" type="ORF">GEV26_03185</name>
</gene>
<dbReference type="SUPFAM" id="SSF53328">
    <property type="entry name" value="Formyltransferase"/>
    <property type="match status" value="1"/>
</dbReference>
<dbReference type="Proteomes" id="UP000392064">
    <property type="component" value="Chromosome"/>
</dbReference>
<dbReference type="EC" id="3.5.1.10" evidence="3"/>
<dbReference type="GO" id="GO:0006189">
    <property type="term" value="P:'de novo' IMP biosynthetic process"/>
    <property type="evidence" value="ECO:0007669"/>
    <property type="project" value="UniProtKB-UniRule"/>
</dbReference>
<dbReference type="CDD" id="cd08648">
    <property type="entry name" value="FMT_core_Formyl-FH4-Hydrolase_C"/>
    <property type="match status" value="1"/>
</dbReference>
<proteinExistence type="inferred from homology"/>
<dbReference type="InterPro" id="IPR002912">
    <property type="entry name" value="ACT_dom"/>
</dbReference>
<keyword evidence="1 3" id="KW-0554">One-carbon metabolism</keyword>
<dbReference type="PIRSF" id="PIRSF036480">
    <property type="entry name" value="FormyFH4_hydr"/>
    <property type="match status" value="1"/>
</dbReference>
<evidence type="ECO:0000313" key="4">
    <source>
        <dbReference type="EMBL" id="QGG40450.1"/>
    </source>
</evidence>
<dbReference type="NCBIfam" id="TIGR00655">
    <property type="entry name" value="PurU"/>
    <property type="match status" value="1"/>
</dbReference>
<dbReference type="PRINTS" id="PR01575">
    <property type="entry name" value="FFH4HYDRLASE"/>
</dbReference>
<dbReference type="KEGG" id="aef:GEV26_03185"/>
<dbReference type="Pfam" id="PF01842">
    <property type="entry name" value="ACT"/>
    <property type="match status" value="1"/>
</dbReference>
<dbReference type="InterPro" id="IPR004810">
    <property type="entry name" value="PurU"/>
</dbReference>
<dbReference type="CDD" id="cd04875">
    <property type="entry name" value="ACT_F4HF-DF"/>
    <property type="match status" value="1"/>
</dbReference>
<evidence type="ECO:0000256" key="1">
    <source>
        <dbReference type="ARBA" id="ARBA00022563"/>
    </source>
</evidence>
<organism evidence="4 5">
    <name type="scientific">Aeromicrobium yanjiei</name>
    <dbReference type="NCBI Taxonomy" id="2662028"/>
    <lineage>
        <taxon>Bacteria</taxon>
        <taxon>Bacillati</taxon>
        <taxon>Actinomycetota</taxon>
        <taxon>Actinomycetes</taxon>
        <taxon>Propionibacteriales</taxon>
        <taxon>Nocardioidaceae</taxon>
        <taxon>Aeromicrobium</taxon>
    </lineage>
</organism>
<protein>
    <recommendedName>
        <fullName evidence="3">Formyltetrahydrofolate deformylase</fullName>
        <ecNumber evidence="3">3.5.1.10</ecNumber>
    </recommendedName>
    <alternativeName>
        <fullName evidence="3">Formyl-FH(4) hydrolase</fullName>
    </alternativeName>
</protein>
<dbReference type="UniPathway" id="UPA00074">
    <property type="reaction ID" value="UER00170"/>
</dbReference>
<evidence type="ECO:0000313" key="5">
    <source>
        <dbReference type="Proteomes" id="UP000392064"/>
    </source>
</evidence>
<dbReference type="PANTHER" id="PTHR42706:SF1">
    <property type="entry name" value="FORMYLTETRAHYDROFOLATE DEFORMYLASE 2, MITOCHONDRIAL"/>
    <property type="match status" value="1"/>
</dbReference>
<dbReference type="Gene3D" id="3.40.50.170">
    <property type="entry name" value="Formyl transferase, N-terminal domain"/>
    <property type="match status" value="1"/>
</dbReference>
<dbReference type="InterPro" id="IPR002376">
    <property type="entry name" value="Formyl_transf_N"/>
</dbReference>
<dbReference type="Gene3D" id="3.30.70.260">
    <property type="match status" value="1"/>
</dbReference>
<dbReference type="AlphaFoldDB" id="A0A5Q2MKJ0"/>
<reference evidence="4 5" key="1">
    <citation type="submission" date="2019-11" db="EMBL/GenBank/DDBJ databases">
        <authorList>
            <person name="Li J."/>
        </authorList>
    </citation>
    <scope>NUCLEOTIDE SEQUENCE [LARGE SCALE GENOMIC DNA]</scope>
    <source>
        <strain evidence="4 5">MF47</strain>
    </source>
</reference>
<dbReference type="InterPro" id="IPR041729">
    <property type="entry name" value="Formyl-FH4-Hydrolase_C"/>
</dbReference>
<keyword evidence="3" id="KW-0658">Purine biosynthesis</keyword>
<dbReference type="InterPro" id="IPR036477">
    <property type="entry name" value="Formyl_transf_N_sf"/>
</dbReference>
<dbReference type="PANTHER" id="PTHR42706">
    <property type="entry name" value="FORMYLTETRAHYDROFOLATE DEFORMYLASE"/>
    <property type="match status" value="1"/>
</dbReference>
<dbReference type="Pfam" id="PF00551">
    <property type="entry name" value="Formyl_trans_N"/>
    <property type="match status" value="1"/>
</dbReference>
<sequence length="288" mass="31777">MPSSFVLTLSCPDRPGLVFAVTRWIAESGGNILDSQQFTDVTSGPDSAAEFFLRVHFDVPEPRDVATVSQQFAPVAAEHRMTYRLVPAERPLRALVMVSREGHCLNDLLYRQSTGALHVEIPAIVSNHRDLERLAAAYDVPFTHVPVTPDTKQDAEAALLAMVDELDIDLVVLARYMQILSDDLCRALEGRAINIHHSFLPSFKGARPYQQAHDRGVKLIGATAHYVTAALDEGPIIDQGVLRVDHRMTAADLARVGRDVESQTLSRAVQLHAESRVLMNGPRTVVFD</sequence>